<dbReference type="GO" id="GO:0032259">
    <property type="term" value="P:methylation"/>
    <property type="evidence" value="ECO:0007669"/>
    <property type="project" value="UniProtKB-KW"/>
</dbReference>
<dbReference type="KEGG" id="malv:MALV_07610"/>
<sequence length="212" mass="23937">MAPTDAQRAKWNRYWDKKSASYDREMGFFDRHLFGDSRQWVCSQATGTVLEVAVGTGLNLGFYPDDIQLTGIDWSRPMLDLAEQRAAELGRTPTLRQADAHHLPFDDASFDTVVCTFGLCAIPDHTQALTEMTRVLRPGGKLLLVDHIRSSAAPVRVFQRALELFTVRLGGEHFLRRPLDHLRAVNVLDVERVERFKLGLIERVVAHKPATS</sequence>
<dbReference type="PANTHER" id="PTHR45036:SF1">
    <property type="entry name" value="METHYLTRANSFERASE LIKE 7A"/>
    <property type="match status" value="1"/>
</dbReference>
<keyword evidence="2" id="KW-0808">Transferase</keyword>
<dbReference type="RefSeq" id="WP_163661227.1">
    <property type="nucleotide sequence ID" value="NZ_AP022565.1"/>
</dbReference>
<dbReference type="PANTHER" id="PTHR45036">
    <property type="entry name" value="METHYLTRANSFERASE LIKE 7B"/>
    <property type="match status" value="1"/>
</dbReference>
<evidence type="ECO:0000313" key="3">
    <source>
        <dbReference type="Proteomes" id="UP000466906"/>
    </source>
</evidence>
<dbReference type="InterPro" id="IPR029063">
    <property type="entry name" value="SAM-dependent_MTases_sf"/>
</dbReference>
<gene>
    <name evidence="2" type="primary">ubiE</name>
    <name evidence="2" type="ORF">MALV_07610</name>
</gene>
<dbReference type="EMBL" id="AP022565">
    <property type="protein sequence ID" value="BBX25636.1"/>
    <property type="molecule type" value="Genomic_DNA"/>
</dbReference>
<dbReference type="Proteomes" id="UP000466906">
    <property type="component" value="Chromosome"/>
</dbReference>
<keyword evidence="3" id="KW-1185">Reference proteome</keyword>
<dbReference type="GO" id="GO:0008757">
    <property type="term" value="F:S-adenosylmethionine-dependent methyltransferase activity"/>
    <property type="evidence" value="ECO:0007669"/>
    <property type="project" value="InterPro"/>
</dbReference>
<dbReference type="InterPro" id="IPR052356">
    <property type="entry name" value="Thiol_S-MT"/>
</dbReference>
<dbReference type="Pfam" id="PF08241">
    <property type="entry name" value="Methyltransf_11"/>
    <property type="match status" value="1"/>
</dbReference>
<keyword evidence="2" id="KW-0830">Ubiquinone</keyword>
<dbReference type="Gene3D" id="3.40.50.150">
    <property type="entry name" value="Vaccinia Virus protein VP39"/>
    <property type="match status" value="1"/>
</dbReference>
<dbReference type="SUPFAM" id="SSF53335">
    <property type="entry name" value="S-adenosyl-L-methionine-dependent methyltransferases"/>
    <property type="match status" value="1"/>
</dbReference>
<evidence type="ECO:0000313" key="2">
    <source>
        <dbReference type="EMBL" id="BBX25636.1"/>
    </source>
</evidence>
<name>A0A6N4UKJ2_9MYCO</name>
<dbReference type="AlphaFoldDB" id="A0A6N4UKJ2"/>
<evidence type="ECO:0000259" key="1">
    <source>
        <dbReference type="Pfam" id="PF08241"/>
    </source>
</evidence>
<organism evidence="2 3">
    <name type="scientific">Mycolicibacterium alvei</name>
    <dbReference type="NCBI Taxonomy" id="67081"/>
    <lineage>
        <taxon>Bacteria</taxon>
        <taxon>Bacillati</taxon>
        <taxon>Actinomycetota</taxon>
        <taxon>Actinomycetes</taxon>
        <taxon>Mycobacteriales</taxon>
        <taxon>Mycobacteriaceae</taxon>
        <taxon>Mycolicibacterium</taxon>
    </lineage>
</organism>
<dbReference type="CDD" id="cd02440">
    <property type="entry name" value="AdoMet_MTases"/>
    <property type="match status" value="1"/>
</dbReference>
<keyword evidence="2" id="KW-0489">Methyltransferase</keyword>
<dbReference type="InterPro" id="IPR013216">
    <property type="entry name" value="Methyltransf_11"/>
</dbReference>
<protein>
    <submittedName>
        <fullName evidence="2">Ubiquinone/menaquinone biosynthesis methyltransferase</fullName>
    </submittedName>
</protein>
<proteinExistence type="predicted"/>
<feature type="domain" description="Methyltransferase type 11" evidence="1">
    <location>
        <begin position="50"/>
        <end position="143"/>
    </location>
</feature>
<accession>A0A6N4UKJ2</accession>
<reference evidence="2 3" key="1">
    <citation type="journal article" date="2019" name="Emerg. Microbes Infect.">
        <title>Comprehensive subspecies identification of 175 nontuberculous mycobacteria species based on 7547 genomic profiles.</title>
        <authorList>
            <person name="Matsumoto Y."/>
            <person name="Kinjo T."/>
            <person name="Motooka D."/>
            <person name="Nabeya D."/>
            <person name="Jung N."/>
            <person name="Uechi K."/>
            <person name="Horii T."/>
            <person name="Iida T."/>
            <person name="Fujita J."/>
            <person name="Nakamura S."/>
        </authorList>
    </citation>
    <scope>NUCLEOTIDE SEQUENCE [LARGE SCALE GENOMIC DNA]</scope>
    <source>
        <strain evidence="2 3">JCM 12272</strain>
    </source>
</reference>